<organism evidence="1 2">
    <name type="scientific">Ceratopteris richardii</name>
    <name type="common">Triangle waterfern</name>
    <dbReference type="NCBI Taxonomy" id="49495"/>
    <lineage>
        <taxon>Eukaryota</taxon>
        <taxon>Viridiplantae</taxon>
        <taxon>Streptophyta</taxon>
        <taxon>Embryophyta</taxon>
        <taxon>Tracheophyta</taxon>
        <taxon>Polypodiopsida</taxon>
        <taxon>Polypodiidae</taxon>
        <taxon>Polypodiales</taxon>
        <taxon>Pteridineae</taxon>
        <taxon>Pteridaceae</taxon>
        <taxon>Parkerioideae</taxon>
        <taxon>Ceratopteris</taxon>
    </lineage>
</organism>
<name>A0A8T2SEC6_CERRI</name>
<sequence>MASGGLPHQPLSATFPAQFAKESLGPSNAGLLDNRGSAPASALPSSDAHPRHIVHDERDAFILWLRGEFAAANAIIDAMCNHLHVIGEPSEYDYLLACIQRRRFNWNVVLNMQQYFPVEEVNNALQQAALRKQQVRNQTNQPSMPHHNVEELKDPRTINLFRGSNGDAQNVIPQAEVSVSDMSVIMNRDLPLSNLSLPQELYNGKVIQNPASRMSKFDASQSRSKTVIDSMEQTTSQTSPNLTLAKSPVGQEIILGPENNTSTVLMKHPGTFGGKLFNADFTTLSREDQDARLPMIKVSKHFQCWEQAEGNLVSPIFYMHSCKPMPFEHGIRRASMFIQCVHFTYKC</sequence>
<comment type="caution">
    <text evidence="1">The sequence shown here is derived from an EMBL/GenBank/DDBJ whole genome shotgun (WGS) entry which is preliminary data.</text>
</comment>
<dbReference type="PANTHER" id="PTHR31447">
    <property type="entry name" value="HYDROXYPROLINE-RICH GLYCOPROTEIN FAMILY PROTEIN-RELATED"/>
    <property type="match status" value="1"/>
</dbReference>
<protein>
    <submittedName>
        <fullName evidence="1">Uncharacterized protein</fullName>
    </submittedName>
</protein>
<proteinExistence type="predicted"/>
<gene>
    <name evidence="1" type="ORF">KP509_21G068900</name>
</gene>
<dbReference type="GO" id="GO:0032451">
    <property type="term" value="F:demethylase activity"/>
    <property type="evidence" value="ECO:0007669"/>
    <property type="project" value="InterPro"/>
</dbReference>
<evidence type="ECO:0000313" key="2">
    <source>
        <dbReference type="Proteomes" id="UP000825935"/>
    </source>
</evidence>
<dbReference type="InterPro" id="IPR044842">
    <property type="entry name" value="ALKBH9B/ALKBH10B-like"/>
</dbReference>
<evidence type="ECO:0000313" key="1">
    <source>
        <dbReference type="EMBL" id="KAH7315872.1"/>
    </source>
</evidence>
<dbReference type="OrthoDB" id="1916097at2759"/>
<dbReference type="Proteomes" id="UP000825935">
    <property type="component" value="Chromosome 21"/>
</dbReference>
<dbReference type="EMBL" id="CM035426">
    <property type="protein sequence ID" value="KAH7315872.1"/>
    <property type="molecule type" value="Genomic_DNA"/>
</dbReference>
<dbReference type="GO" id="GO:0006402">
    <property type="term" value="P:mRNA catabolic process"/>
    <property type="evidence" value="ECO:0007669"/>
    <property type="project" value="InterPro"/>
</dbReference>
<dbReference type="GO" id="GO:0003729">
    <property type="term" value="F:mRNA binding"/>
    <property type="evidence" value="ECO:0007669"/>
    <property type="project" value="InterPro"/>
</dbReference>
<dbReference type="AlphaFoldDB" id="A0A8T2SEC6"/>
<dbReference type="PANTHER" id="PTHR31447:SF0">
    <property type="entry name" value="HYDROXYPROLINE-RICH GLYCOPROTEIN FAMILY PROTEIN"/>
    <property type="match status" value="1"/>
</dbReference>
<reference evidence="1" key="1">
    <citation type="submission" date="2021-08" db="EMBL/GenBank/DDBJ databases">
        <title>WGS assembly of Ceratopteris richardii.</title>
        <authorList>
            <person name="Marchant D.B."/>
            <person name="Chen G."/>
            <person name="Jenkins J."/>
            <person name="Shu S."/>
            <person name="Leebens-Mack J."/>
            <person name="Grimwood J."/>
            <person name="Schmutz J."/>
            <person name="Soltis P."/>
            <person name="Soltis D."/>
            <person name="Chen Z.-H."/>
        </authorList>
    </citation>
    <scope>NUCLEOTIDE SEQUENCE</scope>
    <source>
        <strain evidence="1">Whitten #5841</strain>
        <tissue evidence="1">Leaf</tissue>
    </source>
</reference>
<accession>A0A8T2SEC6</accession>
<keyword evidence="2" id="KW-1185">Reference proteome</keyword>